<evidence type="ECO:0000256" key="4">
    <source>
        <dbReference type="ARBA" id="ARBA00022527"/>
    </source>
</evidence>
<dbReference type="RefSeq" id="XP_036678176.1">
    <property type="nucleotide sequence ID" value="XM_036822281.2"/>
</dbReference>
<evidence type="ECO:0000313" key="17">
    <source>
        <dbReference type="RefSeq" id="XP_036678175.1"/>
    </source>
</evidence>
<evidence type="ECO:0000256" key="7">
    <source>
        <dbReference type="ARBA" id="ARBA00022777"/>
    </source>
</evidence>
<accession>A0AB40AFC7</accession>
<dbReference type="EC" id="2.7.11.17" evidence="2"/>
<evidence type="ECO:0000256" key="10">
    <source>
        <dbReference type="ARBA" id="ARBA00047307"/>
    </source>
</evidence>
<dbReference type="GO" id="GO:0005516">
    <property type="term" value="F:calmodulin binding"/>
    <property type="evidence" value="ECO:0007669"/>
    <property type="project" value="UniProtKB-KW"/>
</dbReference>
<comment type="catalytic activity">
    <reaction evidence="10">
        <text>L-threonyl-[protein] + ATP = O-phospho-L-threonyl-[protein] + ADP + H(+)</text>
        <dbReference type="Rhea" id="RHEA:46608"/>
        <dbReference type="Rhea" id="RHEA-COMP:11060"/>
        <dbReference type="Rhea" id="RHEA-COMP:11605"/>
        <dbReference type="ChEBI" id="CHEBI:15378"/>
        <dbReference type="ChEBI" id="CHEBI:30013"/>
        <dbReference type="ChEBI" id="CHEBI:30616"/>
        <dbReference type="ChEBI" id="CHEBI:61977"/>
        <dbReference type="ChEBI" id="CHEBI:456216"/>
        <dbReference type="EC" id="2.7.11.17"/>
    </reaction>
</comment>
<evidence type="ECO:0000256" key="12">
    <source>
        <dbReference type="PROSITE-ProRule" id="PRU10141"/>
    </source>
</evidence>
<keyword evidence="8 12" id="KW-0067">ATP-binding</keyword>
<keyword evidence="6 12" id="KW-0547">Nucleotide-binding</keyword>
<evidence type="ECO:0000256" key="11">
    <source>
        <dbReference type="ARBA" id="ARBA00047430"/>
    </source>
</evidence>
<keyword evidence="3" id="KW-0963">Cytoplasm</keyword>
<dbReference type="GO" id="GO:0035556">
    <property type="term" value="P:intracellular signal transduction"/>
    <property type="evidence" value="ECO:0007669"/>
    <property type="project" value="TreeGrafter"/>
</dbReference>
<evidence type="ECO:0000313" key="15">
    <source>
        <dbReference type="RefSeq" id="XP_036678171.1"/>
    </source>
</evidence>
<evidence type="ECO:0000256" key="1">
    <source>
        <dbReference type="ARBA" id="ARBA00004496"/>
    </source>
</evidence>
<evidence type="ECO:0000256" key="6">
    <source>
        <dbReference type="ARBA" id="ARBA00022741"/>
    </source>
</evidence>
<keyword evidence="7 15" id="KW-0418">Kinase</keyword>
<dbReference type="InterPro" id="IPR000719">
    <property type="entry name" value="Prot_kinase_dom"/>
</dbReference>
<evidence type="ECO:0000313" key="16">
    <source>
        <dbReference type="RefSeq" id="XP_036678172.1"/>
    </source>
</evidence>
<protein>
    <recommendedName>
        <fullName evidence="2">calcium/calmodulin-dependent protein kinase</fullName>
        <ecNumber evidence="2">2.7.11.17</ecNumber>
    </recommendedName>
</protein>
<dbReference type="RefSeq" id="XP_065724525.1">
    <property type="nucleotide sequence ID" value="XM_065868453.1"/>
</dbReference>
<evidence type="ECO:0000256" key="2">
    <source>
        <dbReference type="ARBA" id="ARBA00012434"/>
    </source>
</evidence>
<evidence type="ECO:0000256" key="8">
    <source>
        <dbReference type="ARBA" id="ARBA00022840"/>
    </source>
</evidence>
<dbReference type="Pfam" id="PF00069">
    <property type="entry name" value="Pkinase"/>
    <property type="match status" value="1"/>
</dbReference>
<dbReference type="FunFam" id="1.10.510.10:FF:002487">
    <property type="entry name" value="RE68077p"/>
    <property type="match status" value="1"/>
</dbReference>
<gene>
    <name evidence="15 16 17 18 19 20" type="primary">LOC108011912</name>
</gene>
<keyword evidence="9" id="KW-0112">Calmodulin-binding</keyword>
<comment type="subcellular location">
    <subcellularLocation>
        <location evidence="1">Cytoplasm</location>
    </subcellularLocation>
</comment>
<sequence length="676" mass="75913">MDTIVTSIKSDGGKNNQEAKMQEVDNLQIGHKTYNANLGLLTEQKRGCDDESLEKIEFESIGLKAYDFQGKINTSKNGGLKVEKKISDGGNITQNPKLDHFEVPQSSIKFGNFSKISINDSSFYGNPIVNPHKTIDLVKGSTLDKQEKFIKSQSIEFYLEQSSSLSNYRNPDSCFLTNIQKQYCTDSRVPEFAEVLECVPKTSKEIDHCLSLDNECFKKCPTKISHQHSIASKLQSIESRPIYPNVPYSPYSSPFGSPHSSRRRPFRESRRISIEKSGSFLQLNQYKLMEQIGQGSYGLVKLAYSEEDSTHYAMKILSKKRLARQAGLMRRGPRKTTSPLDRVYREIAVLKKLDHPNVVKLVEVLDDPQEDSLYMVFELVQQGEVLRIPTDKPLSEERAWSIFRESLLGLEYLHHQKIIHADIKPGNLLLTECGHVKIADLGVCNEFLGEDAKISNGSTAGTPAFRAPETLILGKNEYCGRAADVWALGATLYSLIFGNVPFLADSVPVLYEKIKQNSVTFPENHIISPNLKSCIVQMLEKDAKHRITVPLLKVNKWVTSGGDFPLPTEEENCCLVQVDDKDIDSVVRSIPKLDTLILIKTMLKKHSFGNPFVKESFGKLPEPSCLRIDRFVRAGRSNSAPGSYHISTDRQPSADTLLPSVKEICLGQCKEDSYNH</sequence>
<dbReference type="SMART" id="SM00220">
    <property type="entry name" value="S_TKc"/>
    <property type="match status" value="1"/>
</dbReference>
<dbReference type="PROSITE" id="PS00108">
    <property type="entry name" value="PROTEIN_KINASE_ST"/>
    <property type="match status" value="1"/>
</dbReference>
<evidence type="ECO:0000313" key="14">
    <source>
        <dbReference type="Proteomes" id="UP001652628"/>
    </source>
</evidence>
<evidence type="ECO:0000313" key="18">
    <source>
        <dbReference type="RefSeq" id="XP_036678176.1"/>
    </source>
</evidence>
<dbReference type="InterPro" id="IPR008271">
    <property type="entry name" value="Ser/Thr_kinase_AS"/>
</dbReference>
<name>A0AB40AFC7_DROSZ</name>
<comment type="catalytic activity">
    <reaction evidence="11">
        <text>L-seryl-[protein] + ATP = O-phospho-L-seryl-[protein] + ADP + H(+)</text>
        <dbReference type="Rhea" id="RHEA:17989"/>
        <dbReference type="Rhea" id="RHEA-COMP:9863"/>
        <dbReference type="Rhea" id="RHEA-COMP:11604"/>
        <dbReference type="ChEBI" id="CHEBI:15378"/>
        <dbReference type="ChEBI" id="CHEBI:29999"/>
        <dbReference type="ChEBI" id="CHEBI:30616"/>
        <dbReference type="ChEBI" id="CHEBI:83421"/>
        <dbReference type="ChEBI" id="CHEBI:456216"/>
        <dbReference type="EC" id="2.7.11.17"/>
    </reaction>
</comment>
<dbReference type="GO" id="GO:0005524">
    <property type="term" value="F:ATP binding"/>
    <property type="evidence" value="ECO:0007669"/>
    <property type="project" value="UniProtKB-UniRule"/>
</dbReference>
<dbReference type="FunFam" id="3.30.200.20:FF:000429">
    <property type="entry name" value="Calcium/calmodulin-dependent protein kinase kinase"/>
    <property type="match status" value="1"/>
</dbReference>
<dbReference type="SUPFAM" id="SSF56112">
    <property type="entry name" value="Protein kinase-like (PK-like)"/>
    <property type="match status" value="1"/>
</dbReference>
<dbReference type="RefSeq" id="XP_036678171.1">
    <property type="nucleotide sequence ID" value="XM_036822276.2"/>
</dbReference>
<dbReference type="InterPro" id="IPR017441">
    <property type="entry name" value="Protein_kinase_ATP_BS"/>
</dbReference>
<dbReference type="Gene3D" id="1.10.510.10">
    <property type="entry name" value="Transferase(Phosphotransferase) domain 1"/>
    <property type="match status" value="1"/>
</dbReference>
<dbReference type="PROSITE" id="PS50011">
    <property type="entry name" value="PROTEIN_KINASE_DOM"/>
    <property type="match status" value="1"/>
</dbReference>
<dbReference type="Proteomes" id="UP001652628">
    <property type="component" value="Chromosome 3"/>
</dbReference>
<dbReference type="RefSeq" id="XP_036678175.1">
    <property type="nucleotide sequence ID" value="XM_036822280.2"/>
</dbReference>
<evidence type="ECO:0000256" key="9">
    <source>
        <dbReference type="ARBA" id="ARBA00022860"/>
    </source>
</evidence>
<dbReference type="GeneID" id="108011912"/>
<keyword evidence="5" id="KW-0808">Transferase</keyword>
<dbReference type="Gene3D" id="3.30.200.20">
    <property type="entry name" value="Phosphorylase Kinase, domain 1"/>
    <property type="match status" value="1"/>
</dbReference>
<evidence type="ECO:0000256" key="5">
    <source>
        <dbReference type="ARBA" id="ARBA00022679"/>
    </source>
</evidence>
<proteinExistence type="predicted"/>
<organism evidence="14 18">
    <name type="scientific">Drosophila suzukii</name>
    <name type="common">Spotted-wing drosophila fruit fly</name>
    <dbReference type="NCBI Taxonomy" id="28584"/>
    <lineage>
        <taxon>Eukaryota</taxon>
        <taxon>Metazoa</taxon>
        <taxon>Ecdysozoa</taxon>
        <taxon>Arthropoda</taxon>
        <taxon>Hexapoda</taxon>
        <taxon>Insecta</taxon>
        <taxon>Pterygota</taxon>
        <taxon>Neoptera</taxon>
        <taxon>Endopterygota</taxon>
        <taxon>Diptera</taxon>
        <taxon>Brachycera</taxon>
        <taxon>Muscomorpha</taxon>
        <taxon>Ephydroidea</taxon>
        <taxon>Drosophilidae</taxon>
        <taxon>Drosophila</taxon>
        <taxon>Sophophora</taxon>
    </lineage>
</organism>
<dbReference type="GO" id="GO:0005737">
    <property type="term" value="C:cytoplasm"/>
    <property type="evidence" value="ECO:0007669"/>
    <property type="project" value="UniProtKB-SubCell"/>
</dbReference>
<dbReference type="GO" id="GO:0005634">
    <property type="term" value="C:nucleus"/>
    <property type="evidence" value="ECO:0007669"/>
    <property type="project" value="UniProtKB-ARBA"/>
</dbReference>
<keyword evidence="14" id="KW-1185">Reference proteome</keyword>
<evidence type="ECO:0000259" key="13">
    <source>
        <dbReference type="PROSITE" id="PS50011"/>
    </source>
</evidence>
<dbReference type="PANTHER" id="PTHR24346:SF77">
    <property type="entry name" value="SERINE THREONINE PROTEIN KINASE"/>
    <property type="match status" value="1"/>
</dbReference>
<dbReference type="InterPro" id="IPR011009">
    <property type="entry name" value="Kinase-like_dom_sf"/>
</dbReference>
<dbReference type="CDD" id="cd14118">
    <property type="entry name" value="STKc_CAMKK"/>
    <property type="match status" value="1"/>
</dbReference>
<reference evidence="15 16" key="1">
    <citation type="submission" date="2025-04" db="UniProtKB">
        <authorList>
            <consortium name="RefSeq"/>
        </authorList>
    </citation>
    <scope>IDENTIFICATION</scope>
    <source>
        <strain evidence="15 16">WT10</strain>
        <tissue evidence="15 16">Whole body</tissue>
    </source>
</reference>
<dbReference type="PROSITE" id="PS00107">
    <property type="entry name" value="PROTEIN_KINASE_ATP"/>
    <property type="match status" value="1"/>
</dbReference>
<dbReference type="RefSeq" id="XP_065724526.1">
    <property type="nucleotide sequence ID" value="XM_065868454.1"/>
</dbReference>
<dbReference type="GO" id="GO:0004683">
    <property type="term" value="F:calcium/calmodulin-dependent protein kinase activity"/>
    <property type="evidence" value="ECO:0007669"/>
    <property type="project" value="UniProtKB-EC"/>
</dbReference>
<evidence type="ECO:0000313" key="20">
    <source>
        <dbReference type="RefSeq" id="XP_065724526.1"/>
    </source>
</evidence>
<dbReference type="RefSeq" id="XP_036678172.1">
    <property type="nucleotide sequence ID" value="XM_036822277.2"/>
</dbReference>
<feature type="domain" description="Protein kinase" evidence="13">
    <location>
        <begin position="286"/>
        <end position="558"/>
    </location>
</feature>
<dbReference type="PANTHER" id="PTHR24346">
    <property type="entry name" value="MAP/MICROTUBULE AFFINITY-REGULATING KINASE"/>
    <property type="match status" value="1"/>
</dbReference>
<evidence type="ECO:0000313" key="19">
    <source>
        <dbReference type="RefSeq" id="XP_065724525.1"/>
    </source>
</evidence>
<dbReference type="AlphaFoldDB" id="A0AB40AFC7"/>
<evidence type="ECO:0000256" key="3">
    <source>
        <dbReference type="ARBA" id="ARBA00022490"/>
    </source>
</evidence>
<feature type="binding site" evidence="12">
    <location>
        <position position="315"/>
    </location>
    <ligand>
        <name>ATP</name>
        <dbReference type="ChEBI" id="CHEBI:30616"/>
    </ligand>
</feature>
<keyword evidence="4" id="KW-0723">Serine/threonine-protein kinase</keyword>